<dbReference type="AlphaFoldDB" id="A0A7X2HMM3"/>
<evidence type="ECO:0000313" key="2">
    <source>
        <dbReference type="EMBL" id="MRS99206.1"/>
    </source>
</evidence>
<sequence>MPADKLGRYMRSDLFLSRVNAAVRDAVRDLEEHGITPTYIERPQNDGPKAQPGSNVARAPENE</sequence>
<reference evidence="2 3" key="1">
    <citation type="submission" date="2019-11" db="EMBL/GenBank/DDBJ databases">
        <title>Phenotypic characterization of an OXA-22 and OXA-60 co-producing Ralstonia pickettii clinical strain.</title>
        <authorList>
            <person name="He F."/>
        </authorList>
    </citation>
    <scope>NUCLEOTIDE SEQUENCE [LARGE SCALE GENOMIC DNA]</scope>
    <source>
        <strain evidence="2 3">PSLESD1</strain>
    </source>
</reference>
<protein>
    <submittedName>
        <fullName evidence="2">Uncharacterized protein</fullName>
    </submittedName>
</protein>
<feature type="region of interest" description="Disordered" evidence="1">
    <location>
        <begin position="34"/>
        <end position="63"/>
    </location>
</feature>
<proteinExistence type="predicted"/>
<dbReference type="RefSeq" id="WP_154206820.1">
    <property type="nucleotide sequence ID" value="NZ_WJYN01000003.1"/>
</dbReference>
<organism evidence="2 3">
    <name type="scientific">Ralstonia pickettii</name>
    <name type="common">Burkholderia pickettii</name>
    <dbReference type="NCBI Taxonomy" id="329"/>
    <lineage>
        <taxon>Bacteria</taxon>
        <taxon>Pseudomonadati</taxon>
        <taxon>Pseudomonadota</taxon>
        <taxon>Betaproteobacteria</taxon>
        <taxon>Burkholderiales</taxon>
        <taxon>Burkholderiaceae</taxon>
        <taxon>Ralstonia</taxon>
    </lineage>
</organism>
<dbReference type="Proteomes" id="UP000441032">
    <property type="component" value="Unassembled WGS sequence"/>
</dbReference>
<evidence type="ECO:0000256" key="1">
    <source>
        <dbReference type="SAM" id="MobiDB-lite"/>
    </source>
</evidence>
<name>A0A7X2HMM3_RALPI</name>
<comment type="caution">
    <text evidence="2">The sequence shown here is derived from an EMBL/GenBank/DDBJ whole genome shotgun (WGS) entry which is preliminary data.</text>
</comment>
<gene>
    <name evidence="2" type="ORF">GJQ57_11145</name>
</gene>
<evidence type="ECO:0000313" key="3">
    <source>
        <dbReference type="Proteomes" id="UP000441032"/>
    </source>
</evidence>
<accession>A0A7X2HMM3</accession>
<dbReference type="EMBL" id="WJYN01000003">
    <property type="protein sequence ID" value="MRS99206.1"/>
    <property type="molecule type" value="Genomic_DNA"/>
</dbReference>